<dbReference type="Gene3D" id="3.50.50.60">
    <property type="entry name" value="FAD/NAD(P)-binding domain"/>
    <property type="match status" value="1"/>
</dbReference>
<gene>
    <name evidence="2" type="ORF">JWR99_14650</name>
</gene>
<dbReference type="AlphaFoldDB" id="A0A9X0YD46"/>
<organism evidence="2 3">
    <name type="scientific">Pseudomonas lactucae</name>
    <dbReference type="NCBI Taxonomy" id="2813360"/>
    <lineage>
        <taxon>Bacteria</taxon>
        <taxon>Pseudomonadati</taxon>
        <taxon>Pseudomonadota</taxon>
        <taxon>Gammaproteobacteria</taxon>
        <taxon>Pseudomonadales</taxon>
        <taxon>Pseudomonadaceae</taxon>
        <taxon>Pseudomonas</taxon>
    </lineage>
</organism>
<dbReference type="PANTHER" id="PTHR42923">
    <property type="entry name" value="PROTOPORPHYRINOGEN OXIDASE"/>
    <property type="match status" value="1"/>
</dbReference>
<evidence type="ECO:0000259" key="1">
    <source>
        <dbReference type="Pfam" id="PF01593"/>
    </source>
</evidence>
<feature type="domain" description="Amine oxidase" evidence="1">
    <location>
        <begin position="2"/>
        <end position="228"/>
    </location>
</feature>
<proteinExistence type="predicted"/>
<dbReference type="GO" id="GO:0016491">
    <property type="term" value="F:oxidoreductase activity"/>
    <property type="evidence" value="ECO:0007669"/>
    <property type="project" value="InterPro"/>
</dbReference>
<reference evidence="2 3" key="2">
    <citation type="journal article" date="2023" name="Plant Pathol.">
        <title>Dismantling and reorganizing Pseudomonas marginalis sensu#lato.</title>
        <authorList>
            <person name="Sawada H."/>
            <person name="Fujikawa T."/>
            <person name="Satou M."/>
        </authorList>
    </citation>
    <scope>NUCLEOTIDE SEQUENCE [LARGE SCALE GENOMIC DNA]</scope>
    <source>
        <strain evidence="2 3">MAFF 301381</strain>
    </source>
</reference>
<comment type="caution">
    <text evidence="2">The sequence shown here is derived from an EMBL/GenBank/DDBJ whole genome shotgun (WGS) entry which is preliminary data.</text>
</comment>
<dbReference type="Pfam" id="PF01593">
    <property type="entry name" value="Amino_oxidase"/>
    <property type="match status" value="1"/>
</dbReference>
<evidence type="ECO:0000313" key="3">
    <source>
        <dbReference type="Proteomes" id="UP001154860"/>
    </source>
</evidence>
<dbReference type="InterPro" id="IPR050464">
    <property type="entry name" value="Zeta_carotene_desat/Oxidored"/>
</dbReference>
<dbReference type="InterPro" id="IPR036188">
    <property type="entry name" value="FAD/NAD-bd_sf"/>
</dbReference>
<name>A0A9X0YD46_9PSED</name>
<reference evidence="2 3" key="1">
    <citation type="journal article" date="2021" name="Int. J. Syst. Evol. Microbiol.">
        <title>Pseudomonas lactucae sp. nov., a pathogen causing bacterial rot of lettuce in Japan.</title>
        <authorList>
            <person name="Sawada H."/>
            <person name="Fujikawa T."/>
            <person name="Satou M."/>
        </authorList>
    </citation>
    <scope>NUCLEOTIDE SEQUENCE [LARGE SCALE GENOMIC DNA]</scope>
    <source>
        <strain evidence="2 3">MAFF 301381</strain>
    </source>
</reference>
<dbReference type="EMBL" id="JAFHKJ010000060">
    <property type="protein sequence ID" value="MBN2977124.1"/>
    <property type="molecule type" value="Genomic_DNA"/>
</dbReference>
<evidence type="ECO:0000313" key="2">
    <source>
        <dbReference type="EMBL" id="MBN2977124.1"/>
    </source>
</evidence>
<keyword evidence="3" id="KW-1185">Reference proteome</keyword>
<sequence>MRGQKVTILEASDRPGGRIQRLTRHGDSVEAGAQGIHSNYTEMLGLVEHAGLRGDLMPLDGKVSYLDRNGASRIPNGNLGITSLMNGRGVRDLSWFVARYLALARRYPQFEIVRDLPAYDNISVEEALNWAGSDFRDYILHPMMHAMTNTALEFTNLYHMLNSTKLELTTKVFGLRTGIVTLAERLASKLEVRYESPVLKILSSGRKVDGVLLDSGETIKCDHVIAACLLMFPLEFYLQN</sequence>
<dbReference type="SUPFAM" id="SSF51905">
    <property type="entry name" value="FAD/NAD(P)-binding domain"/>
    <property type="match status" value="1"/>
</dbReference>
<protein>
    <submittedName>
        <fullName evidence="2">FAD-dependent oxidoreductase</fullName>
    </submittedName>
</protein>
<accession>A0A9X0YD46</accession>
<dbReference type="Proteomes" id="UP001154860">
    <property type="component" value="Unassembled WGS sequence"/>
</dbReference>
<dbReference type="InterPro" id="IPR002937">
    <property type="entry name" value="Amino_oxidase"/>
</dbReference>